<dbReference type="InterPro" id="IPR044670">
    <property type="entry name" value="SOFL"/>
</dbReference>
<keyword evidence="3" id="KW-0203">Cytokinin biosynthesis</keyword>
<dbReference type="AlphaFoldDB" id="A0AAN8ZLI1"/>
<keyword evidence="9" id="KW-1185">Reference proteome</keyword>
<keyword evidence="4" id="KW-0932">Cytokinin signaling pathway</keyword>
<proteinExistence type="inferred from homology"/>
<evidence type="ECO:0000256" key="2">
    <source>
        <dbReference type="ARBA" id="ARBA00022490"/>
    </source>
</evidence>
<evidence type="ECO:0000313" key="9">
    <source>
        <dbReference type="Proteomes" id="UP001370490"/>
    </source>
</evidence>
<dbReference type="EMBL" id="JBAMMX010000006">
    <property type="protein sequence ID" value="KAK6938568.1"/>
    <property type="molecule type" value="Genomic_DNA"/>
</dbReference>
<name>A0AAN8ZLI1_9MAGN</name>
<dbReference type="GO" id="GO:0009691">
    <property type="term" value="P:cytokinin biosynthetic process"/>
    <property type="evidence" value="ECO:0007669"/>
    <property type="project" value="UniProtKB-KW"/>
</dbReference>
<comment type="subcellular location">
    <subcellularLocation>
        <location evidence="1">Cytoplasm</location>
    </subcellularLocation>
</comment>
<dbReference type="GO" id="GO:0009736">
    <property type="term" value="P:cytokinin-activated signaling pathway"/>
    <property type="evidence" value="ECO:0007669"/>
    <property type="project" value="UniProtKB-KW"/>
</dbReference>
<organism evidence="8 9">
    <name type="scientific">Dillenia turbinata</name>
    <dbReference type="NCBI Taxonomy" id="194707"/>
    <lineage>
        <taxon>Eukaryota</taxon>
        <taxon>Viridiplantae</taxon>
        <taxon>Streptophyta</taxon>
        <taxon>Embryophyta</taxon>
        <taxon>Tracheophyta</taxon>
        <taxon>Spermatophyta</taxon>
        <taxon>Magnoliopsida</taxon>
        <taxon>eudicotyledons</taxon>
        <taxon>Gunneridae</taxon>
        <taxon>Pentapetalae</taxon>
        <taxon>Dilleniales</taxon>
        <taxon>Dilleniaceae</taxon>
        <taxon>Dillenia</taxon>
    </lineage>
</organism>
<accession>A0AAN8ZLI1</accession>
<reference evidence="8 9" key="1">
    <citation type="submission" date="2023-12" db="EMBL/GenBank/DDBJ databases">
        <title>A high-quality genome assembly for Dillenia turbinata (Dilleniales).</title>
        <authorList>
            <person name="Chanderbali A."/>
        </authorList>
    </citation>
    <scope>NUCLEOTIDE SEQUENCE [LARGE SCALE GENOMIC DNA]</scope>
    <source>
        <strain evidence="8">LSX21</strain>
        <tissue evidence="8">Leaf</tissue>
    </source>
</reference>
<gene>
    <name evidence="8" type="ORF">RJ641_032076</name>
</gene>
<evidence type="ECO:0000256" key="4">
    <source>
        <dbReference type="ARBA" id="ARBA00022864"/>
    </source>
</evidence>
<dbReference type="PANTHER" id="PTHR33347">
    <property type="entry name" value="OSJNBA0091C07.3 PROTEIN"/>
    <property type="match status" value="1"/>
</dbReference>
<comment type="caution">
    <text evidence="8">The sequence shown here is derived from an EMBL/GenBank/DDBJ whole genome shotgun (WGS) entry which is preliminary data.</text>
</comment>
<dbReference type="Proteomes" id="UP001370490">
    <property type="component" value="Unassembled WGS sequence"/>
</dbReference>
<protein>
    <submittedName>
        <fullName evidence="8">Uncharacterized protein</fullName>
    </submittedName>
</protein>
<feature type="compositionally biased region" description="Polar residues" evidence="7">
    <location>
        <begin position="22"/>
        <end position="35"/>
    </location>
</feature>
<keyword evidence="2" id="KW-0963">Cytoplasm</keyword>
<evidence type="ECO:0000256" key="1">
    <source>
        <dbReference type="ARBA" id="ARBA00004496"/>
    </source>
</evidence>
<dbReference type="GO" id="GO:0005737">
    <property type="term" value="C:cytoplasm"/>
    <property type="evidence" value="ECO:0007669"/>
    <property type="project" value="UniProtKB-SubCell"/>
</dbReference>
<feature type="region of interest" description="Disordered" evidence="7">
    <location>
        <begin position="22"/>
        <end position="153"/>
    </location>
</feature>
<feature type="compositionally biased region" description="Polar residues" evidence="7">
    <location>
        <begin position="104"/>
        <end position="115"/>
    </location>
</feature>
<evidence type="ECO:0000313" key="8">
    <source>
        <dbReference type="EMBL" id="KAK6938568.1"/>
    </source>
</evidence>
<sequence>MSNSECSSGCESGWTLYLDQSSQGYNNHENLNYQDYNRGKQEYVDDDDDDDADLSMVSDASSGPPNMNEHENYYHESSSASALVKKSEKKQKNKERSEKKNRQSYLDDTASSPVFSFSKGKPSLKKHFGFFKNSRSSKPASAEPGGLKGRKWE</sequence>
<comment type="similarity">
    <text evidence="6">Belongs to the SOFL plant protein family.</text>
</comment>
<evidence type="ECO:0000256" key="3">
    <source>
        <dbReference type="ARBA" id="ARBA00022712"/>
    </source>
</evidence>
<evidence type="ECO:0000256" key="5">
    <source>
        <dbReference type="ARBA" id="ARBA00023242"/>
    </source>
</evidence>
<evidence type="ECO:0000256" key="7">
    <source>
        <dbReference type="SAM" id="MobiDB-lite"/>
    </source>
</evidence>
<evidence type="ECO:0000256" key="6">
    <source>
        <dbReference type="ARBA" id="ARBA00024199"/>
    </source>
</evidence>
<dbReference type="PANTHER" id="PTHR33347:SF34">
    <property type="entry name" value="PROTEIN SOB FIVE-LIKE 6"/>
    <property type="match status" value="1"/>
</dbReference>
<feature type="compositionally biased region" description="Acidic residues" evidence="7">
    <location>
        <begin position="44"/>
        <end position="53"/>
    </location>
</feature>
<keyword evidence="5" id="KW-0539">Nucleus</keyword>